<feature type="binding site" evidence="6">
    <location>
        <position position="396"/>
    </location>
    <ligand>
        <name>[4Fe-4S] cluster</name>
        <dbReference type="ChEBI" id="CHEBI:49883"/>
    </ligand>
</feature>
<dbReference type="Proteomes" id="UP000886818">
    <property type="component" value="Chromosome"/>
</dbReference>
<feature type="domain" description="Glutamine amidotransferase type-2" evidence="8">
    <location>
        <begin position="14"/>
        <end position="234"/>
    </location>
</feature>
<feature type="binding site" evidence="6">
    <location>
        <position position="359"/>
    </location>
    <ligand>
        <name>Mg(2+)</name>
        <dbReference type="ChEBI" id="CHEBI:18420"/>
    </ligand>
</feature>
<keyword evidence="6" id="KW-0408">Iron</keyword>
<keyword evidence="10" id="KW-1185">Reference proteome</keyword>
<dbReference type="CDD" id="cd06223">
    <property type="entry name" value="PRTases_typeI"/>
    <property type="match status" value="1"/>
</dbReference>
<dbReference type="GO" id="GO:0004044">
    <property type="term" value="F:amidophosphoribosyltransferase activity"/>
    <property type="evidence" value="ECO:0007669"/>
    <property type="project" value="UniProtKB-EC"/>
</dbReference>
<feature type="binding site" evidence="6">
    <location>
        <position position="360"/>
    </location>
    <ligand>
        <name>Mg(2+)</name>
        <dbReference type="ChEBI" id="CHEBI:18420"/>
    </ligand>
</feature>
<keyword evidence="6" id="KW-0004">4Fe-4S</keyword>
<dbReference type="HAMAP" id="MF_01931">
    <property type="entry name" value="PurF"/>
    <property type="match status" value="1"/>
</dbReference>
<comment type="catalytic activity">
    <reaction evidence="6 7">
        <text>5-phospho-beta-D-ribosylamine + L-glutamate + diphosphate = 5-phospho-alpha-D-ribose 1-diphosphate + L-glutamine + H2O</text>
        <dbReference type="Rhea" id="RHEA:14905"/>
        <dbReference type="ChEBI" id="CHEBI:15377"/>
        <dbReference type="ChEBI" id="CHEBI:29985"/>
        <dbReference type="ChEBI" id="CHEBI:33019"/>
        <dbReference type="ChEBI" id="CHEBI:58017"/>
        <dbReference type="ChEBI" id="CHEBI:58359"/>
        <dbReference type="ChEBI" id="CHEBI:58681"/>
        <dbReference type="EC" id="2.4.2.14"/>
    </reaction>
</comment>
<dbReference type="InterPro" id="IPR005854">
    <property type="entry name" value="PurF"/>
</dbReference>
<evidence type="ECO:0000256" key="5">
    <source>
        <dbReference type="ARBA" id="ARBA00022962"/>
    </source>
</evidence>
<dbReference type="PIRSF" id="PIRSF000485">
    <property type="entry name" value="Amd_phspho_trans"/>
    <property type="match status" value="1"/>
</dbReference>
<reference evidence="9" key="1">
    <citation type="submission" date="2021-07" db="EMBL/GenBank/DDBJ databases">
        <title>Complete genome sequence of Crassaminicella sp. 143-21, isolated from a deep-sea hydrothermal vent.</title>
        <authorList>
            <person name="Li X."/>
        </authorList>
    </citation>
    <scope>NUCLEOTIDE SEQUENCE</scope>
    <source>
        <strain evidence="9">143-21</strain>
    </source>
</reference>
<evidence type="ECO:0000259" key="8">
    <source>
        <dbReference type="PROSITE" id="PS51278"/>
    </source>
</evidence>
<name>A0ABX8R8B8_9CLOT</name>
<proteinExistence type="inferred from homology"/>
<dbReference type="InterPro" id="IPR035584">
    <property type="entry name" value="PurF_N"/>
</dbReference>
<evidence type="ECO:0000256" key="2">
    <source>
        <dbReference type="ARBA" id="ARBA00010138"/>
    </source>
</evidence>
<feature type="binding site" evidence="6">
    <location>
        <position position="250"/>
    </location>
    <ligand>
        <name>[4Fe-4S] cluster</name>
        <dbReference type="ChEBI" id="CHEBI:49883"/>
    </ligand>
</feature>
<feature type="binding site" evidence="6">
    <location>
        <position position="447"/>
    </location>
    <ligand>
        <name>[4Fe-4S] cluster</name>
        <dbReference type="ChEBI" id="CHEBI:49883"/>
    </ligand>
</feature>
<keyword evidence="3 6" id="KW-0808">Transferase</keyword>
<comment type="cofactor">
    <cofactor evidence="6">
        <name>Mg(2+)</name>
        <dbReference type="ChEBI" id="CHEBI:18420"/>
    </cofactor>
    <text evidence="6">Binds 1 Mg(2+) ion per subunit.</text>
</comment>
<evidence type="ECO:0000256" key="1">
    <source>
        <dbReference type="ARBA" id="ARBA00005209"/>
    </source>
</evidence>
<keyword evidence="6" id="KW-0460">Magnesium</keyword>
<evidence type="ECO:0000313" key="10">
    <source>
        <dbReference type="Proteomes" id="UP000886818"/>
    </source>
</evidence>
<comment type="cofactor">
    <cofactor evidence="6">
        <name>[4Fe-4S] cluster</name>
        <dbReference type="ChEBI" id="CHEBI:49883"/>
    </cofactor>
    <text evidence="6">Binds 1 [4Fe-4S] cluster per subunit.</text>
</comment>
<comment type="function">
    <text evidence="6">Catalyzes the formation of phosphoribosylamine from phosphoribosylpyrophosphate (PRPP) and glutamine.</text>
</comment>
<organism evidence="9 10">
    <name type="scientific">Crassaminicella indica</name>
    <dbReference type="NCBI Taxonomy" id="2855394"/>
    <lineage>
        <taxon>Bacteria</taxon>
        <taxon>Bacillati</taxon>
        <taxon>Bacillota</taxon>
        <taxon>Clostridia</taxon>
        <taxon>Eubacteriales</taxon>
        <taxon>Clostridiaceae</taxon>
        <taxon>Crassaminicella</taxon>
    </lineage>
</organism>
<dbReference type="EMBL" id="CP078093">
    <property type="protein sequence ID" value="QXM05277.1"/>
    <property type="molecule type" value="Genomic_DNA"/>
</dbReference>
<dbReference type="EC" id="2.4.2.14" evidence="6"/>
<comment type="pathway">
    <text evidence="1 6 7">Purine metabolism; IMP biosynthesis via de novo pathway; N(1)-(5-phospho-D-ribosyl)glycinamide from 5-phospho-alpha-D-ribose 1-diphosphate: step 1/2.</text>
</comment>
<feature type="binding site" evidence="6">
    <location>
        <position position="450"/>
    </location>
    <ligand>
        <name>[4Fe-4S] cluster</name>
        <dbReference type="ChEBI" id="CHEBI:49883"/>
    </ligand>
</feature>
<feature type="binding site" evidence="6">
    <location>
        <position position="297"/>
    </location>
    <ligand>
        <name>Mg(2+)</name>
        <dbReference type="ChEBI" id="CHEBI:18420"/>
    </ligand>
</feature>
<gene>
    <name evidence="6 9" type="primary">purF</name>
    <name evidence="9" type="ORF">KVH43_07680</name>
</gene>
<evidence type="ECO:0000256" key="3">
    <source>
        <dbReference type="ARBA" id="ARBA00022679"/>
    </source>
</evidence>
<dbReference type="Pfam" id="PF13522">
    <property type="entry name" value="GATase_6"/>
    <property type="match status" value="1"/>
</dbReference>
<dbReference type="NCBIfam" id="TIGR01134">
    <property type="entry name" value="purF"/>
    <property type="match status" value="1"/>
</dbReference>
<keyword evidence="6" id="KW-0411">Iron-sulfur</keyword>
<evidence type="ECO:0000256" key="6">
    <source>
        <dbReference type="HAMAP-Rule" id="MF_01931"/>
    </source>
</evidence>
<evidence type="ECO:0000313" key="9">
    <source>
        <dbReference type="EMBL" id="QXM05277.1"/>
    </source>
</evidence>
<evidence type="ECO:0000256" key="7">
    <source>
        <dbReference type="PIRNR" id="PIRNR000485"/>
    </source>
</evidence>
<sequence length="471" mass="51898">MFNGIDLDKLKEECGIIGIYAPGIENISQLAYFGLHALQHRGQESAGIAANKSGEIHYYKEMGLVQEVFSDKVIERLQGDIAIGHVRYSTTGESYVTNAQPLVVHHKGGAIALAHNGNLVNAGEIREKLEDDGVIFQTSIDSEVIANMIARNHKMEIEEAIKNTLKELRGSYALVITCKDKLIGVRDPQGLRPLCLGRIDGGYVLASESCAFHVIGAEFIRDVSHGEMIIIENNKIKSIKYDKDSKKSLCSFEFVYFARPDSTIDGQSVYVARRNAGKILAKEHPVDADLVIAVPDSGTVAAIGYAQASKIPFGEGLIKNRYVGRTFIQPDQRMRERSVKLKLNVLKENIKGKRLVMVDDSIVRGTTSKQIVDMLKQAGAKEVHVRVCSPPVKYSCYFGIDTPTRKNLVGAVYSVEEIREMIGADSLGYLSIEGLVKSINMEGCSLCTACFSGDYPIEVPKQGSNYLFEKR</sequence>
<evidence type="ECO:0000256" key="4">
    <source>
        <dbReference type="ARBA" id="ARBA00022755"/>
    </source>
</evidence>
<comment type="similarity">
    <text evidence="2 6 7">In the C-terminal section; belongs to the purine/pyrimidine phosphoribosyltransferase family.</text>
</comment>
<dbReference type="PANTHER" id="PTHR11907">
    <property type="entry name" value="AMIDOPHOSPHORIBOSYLTRANSFERASE"/>
    <property type="match status" value="1"/>
</dbReference>
<dbReference type="InterPro" id="IPR017932">
    <property type="entry name" value="GATase_2_dom"/>
</dbReference>
<keyword evidence="5 6" id="KW-0315">Glutamine amidotransferase</keyword>
<feature type="active site" description="Nucleophile" evidence="6">
    <location>
        <position position="14"/>
    </location>
</feature>
<protein>
    <recommendedName>
        <fullName evidence="6">Amidophosphoribosyltransferase</fullName>
        <shortName evidence="6">ATase</shortName>
        <ecNumber evidence="6">2.4.2.14</ecNumber>
    </recommendedName>
    <alternativeName>
        <fullName evidence="6">Glutamine phosphoribosylpyrophosphate amidotransferase</fullName>
        <shortName evidence="6">GPATase</shortName>
    </alternativeName>
</protein>
<keyword evidence="6" id="KW-0479">Metal-binding</keyword>
<dbReference type="CDD" id="cd00715">
    <property type="entry name" value="GPATase_N"/>
    <property type="match status" value="1"/>
</dbReference>
<keyword evidence="4 6" id="KW-0658">Purine biosynthesis</keyword>
<accession>A0ABX8R8B8</accession>
<dbReference type="Pfam" id="PF00156">
    <property type="entry name" value="Pribosyltran"/>
    <property type="match status" value="1"/>
</dbReference>
<dbReference type="InterPro" id="IPR000836">
    <property type="entry name" value="PRTase_dom"/>
</dbReference>
<keyword evidence="6 7" id="KW-0328">Glycosyltransferase</keyword>
<dbReference type="RefSeq" id="WP_218281977.1">
    <property type="nucleotide sequence ID" value="NZ_CP078093.1"/>
</dbReference>
<dbReference type="PROSITE" id="PS51278">
    <property type="entry name" value="GATASE_TYPE_2"/>
    <property type="match status" value="1"/>
</dbReference>